<evidence type="ECO:0000313" key="15">
    <source>
        <dbReference type="Ensembl" id="ENSCCRP00000148453.1"/>
    </source>
</evidence>
<dbReference type="GO" id="GO:0046931">
    <property type="term" value="P:pore complex assembly"/>
    <property type="evidence" value="ECO:0007669"/>
    <property type="project" value="UniProtKB-ARBA"/>
</dbReference>
<dbReference type="PRINTS" id="PR00259">
    <property type="entry name" value="TMFOUR"/>
</dbReference>
<evidence type="ECO:0000256" key="8">
    <source>
        <dbReference type="ARBA" id="ARBA00022949"/>
    </source>
</evidence>
<keyword evidence="12" id="KW-0325">Glycoprotein</keyword>
<name>A0A9J8AVF4_CYPCA</name>
<protein>
    <recommendedName>
        <fullName evidence="13">Tetraspanin-33</fullName>
    </recommendedName>
</protein>
<evidence type="ECO:0000256" key="2">
    <source>
        <dbReference type="ARBA" id="ARBA00004536"/>
    </source>
</evidence>
<keyword evidence="9 14" id="KW-1133">Transmembrane helix</keyword>
<keyword evidence="7 14" id="KW-0812">Transmembrane</keyword>
<dbReference type="Ensembl" id="ENSCCRT00000168879.1">
    <property type="protein sequence ID" value="ENSCCRP00000148453.1"/>
    <property type="gene ID" value="ENSCCRG00000004333.2"/>
</dbReference>
<feature type="transmembrane region" description="Helical" evidence="14">
    <location>
        <begin position="60"/>
        <end position="80"/>
    </location>
</feature>
<evidence type="ECO:0000256" key="4">
    <source>
        <dbReference type="ARBA" id="ARBA00006840"/>
    </source>
</evidence>
<dbReference type="GO" id="GO:0019899">
    <property type="term" value="F:enzyme binding"/>
    <property type="evidence" value="ECO:0007669"/>
    <property type="project" value="UniProtKB-ARBA"/>
</dbReference>
<dbReference type="PANTHER" id="PTHR19282:SF168">
    <property type="entry name" value="TETRASPANIN"/>
    <property type="match status" value="1"/>
</dbReference>
<evidence type="ECO:0000256" key="11">
    <source>
        <dbReference type="ARBA" id="ARBA00023157"/>
    </source>
</evidence>
<keyword evidence="5" id="KW-1003">Cell membrane</keyword>
<dbReference type="AlphaFoldDB" id="A0A9J8AVF4"/>
<evidence type="ECO:0000256" key="5">
    <source>
        <dbReference type="ARBA" id="ARBA00022475"/>
    </source>
</evidence>
<dbReference type="SUPFAM" id="SSF48652">
    <property type="entry name" value="Tetraspanin"/>
    <property type="match status" value="1"/>
</dbReference>
<feature type="transmembrane region" description="Helical" evidence="14">
    <location>
        <begin position="92"/>
        <end position="119"/>
    </location>
</feature>
<evidence type="ECO:0000313" key="16">
    <source>
        <dbReference type="Proteomes" id="UP001108240"/>
    </source>
</evidence>
<comment type="similarity">
    <text evidence="4">Belongs to the tetraspanin (TM4SF) family.</text>
</comment>
<sequence length="317" mass="35546">MLSHQLLNEQISSSKATRQLSQRAPLHLHHAVLQRLPSHTQLVSPPCKIATFLLQSLMQLYVASALQVFSAVLIAVGIYAKVAKESDVVDKLMADPALLLIIVGSLMFTITFFGCFGALRNISLLLNMFVGILVAILILQVTAAVLGLLFSEKVQERTEQLMMKAIVRYRDDQDLENVIDFVQKKFKCCGVDSYLDWSKNMYFNASDQNLSLEAYGVPFSCCIRLKNETVFNSMCGYETQKMKKGVVSRLIYTTGCLDEIVWWGKQNLLLVGGMTLALLCIEICMMSLASVQLRQIQSVQQKRKQKGSKNLCCNRKS</sequence>
<dbReference type="InterPro" id="IPR008952">
    <property type="entry name" value="Tetraspanin_EC2_sf"/>
</dbReference>
<dbReference type="Gene3D" id="1.10.1450.10">
    <property type="entry name" value="Tetraspanin"/>
    <property type="match status" value="1"/>
</dbReference>
<dbReference type="Pfam" id="PF00335">
    <property type="entry name" value="Tetraspanin"/>
    <property type="match status" value="1"/>
</dbReference>
<dbReference type="FunFam" id="1.10.1450.10:FF:000007">
    <property type="entry name" value="Tetraspanin"/>
    <property type="match status" value="1"/>
</dbReference>
<dbReference type="PANTHER" id="PTHR19282">
    <property type="entry name" value="TETRASPANIN"/>
    <property type="match status" value="1"/>
</dbReference>
<proteinExistence type="inferred from homology"/>
<dbReference type="GO" id="GO:0005886">
    <property type="term" value="C:plasma membrane"/>
    <property type="evidence" value="ECO:0007669"/>
    <property type="project" value="UniProtKB-SubCell"/>
</dbReference>
<keyword evidence="6" id="KW-0963">Cytoplasm</keyword>
<feature type="transmembrane region" description="Helical" evidence="14">
    <location>
        <begin position="125"/>
        <end position="150"/>
    </location>
</feature>
<dbReference type="GO" id="GO:0005912">
    <property type="term" value="C:adherens junction"/>
    <property type="evidence" value="ECO:0007669"/>
    <property type="project" value="UniProtKB-SubCell"/>
</dbReference>
<evidence type="ECO:0000256" key="1">
    <source>
        <dbReference type="ARBA" id="ARBA00004496"/>
    </source>
</evidence>
<keyword evidence="10 14" id="KW-0472">Membrane</keyword>
<evidence type="ECO:0000256" key="7">
    <source>
        <dbReference type="ARBA" id="ARBA00022692"/>
    </source>
</evidence>
<dbReference type="GO" id="GO:0051604">
    <property type="term" value="P:protein maturation"/>
    <property type="evidence" value="ECO:0007669"/>
    <property type="project" value="UniProtKB-ARBA"/>
</dbReference>
<reference evidence="15" key="1">
    <citation type="submission" date="2025-08" db="UniProtKB">
        <authorList>
            <consortium name="Ensembl"/>
        </authorList>
    </citation>
    <scope>IDENTIFICATION</scope>
</reference>
<feature type="transmembrane region" description="Helical" evidence="14">
    <location>
        <begin position="269"/>
        <end position="293"/>
    </location>
</feature>
<dbReference type="GeneTree" id="ENSGT00940000165051"/>
<dbReference type="Proteomes" id="UP001108240">
    <property type="component" value="Unplaced"/>
</dbReference>
<dbReference type="GO" id="GO:0046930">
    <property type="term" value="C:pore complex"/>
    <property type="evidence" value="ECO:0007669"/>
    <property type="project" value="UniProtKB-ARBA"/>
</dbReference>
<keyword evidence="16" id="KW-1185">Reference proteome</keyword>
<evidence type="ECO:0000256" key="12">
    <source>
        <dbReference type="ARBA" id="ARBA00023180"/>
    </source>
</evidence>
<dbReference type="InterPro" id="IPR018499">
    <property type="entry name" value="Tetraspanin/Peripherin"/>
</dbReference>
<reference evidence="15" key="2">
    <citation type="submission" date="2025-09" db="UniProtKB">
        <authorList>
            <consortium name="Ensembl"/>
        </authorList>
    </citation>
    <scope>IDENTIFICATION</scope>
</reference>
<dbReference type="GO" id="GO:0005737">
    <property type="term" value="C:cytoplasm"/>
    <property type="evidence" value="ECO:0007669"/>
    <property type="project" value="UniProtKB-SubCell"/>
</dbReference>
<evidence type="ECO:0000256" key="10">
    <source>
        <dbReference type="ARBA" id="ARBA00023136"/>
    </source>
</evidence>
<comment type="subcellular location">
    <subcellularLocation>
        <location evidence="2">Cell junction</location>
        <location evidence="2">Adherens junction</location>
    </subcellularLocation>
    <subcellularLocation>
        <location evidence="3">Cell membrane</location>
        <topology evidence="3">Multi-pass membrane protein</topology>
    </subcellularLocation>
    <subcellularLocation>
        <location evidence="1">Cytoplasm</location>
    </subcellularLocation>
</comment>
<evidence type="ECO:0000256" key="6">
    <source>
        <dbReference type="ARBA" id="ARBA00022490"/>
    </source>
</evidence>
<evidence type="ECO:0000256" key="9">
    <source>
        <dbReference type="ARBA" id="ARBA00022989"/>
    </source>
</evidence>
<evidence type="ECO:0000256" key="14">
    <source>
        <dbReference type="SAM" id="Phobius"/>
    </source>
</evidence>
<evidence type="ECO:0000256" key="3">
    <source>
        <dbReference type="ARBA" id="ARBA00004651"/>
    </source>
</evidence>
<dbReference type="GO" id="GO:0072659">
    <property type="term" value="P:protein localization to plasma membrane"/>
    <property type="evidence" value="ECO:0007669"/>
    <property type="project" value="UniProtKB-ARBA"/>
</dbReference>
<accession>A0A9J8AVF4</accession>
<keyword evidence="11" id="KW-1015">Disulfide bond</keyword>
<evidence type="ECO:0000256" key="13">
    <source>
        <dbReference type="ARBA" id="ARBA00040369"/>
    </source>
</evidence>
<keyword evidence="8" id="KW-0965">Cell junction</keyword>
<dbReference type="CDD" id="cd03158">
    <property type="entry name" value="penumbra_like_LEL"/>
    <property type="match status" value="1"/>
</dbReference>
<organism evidence="15 16">
    <name type="scientific">Cyprinus carpio carpio</name>
    <dbReference type="NCBI Taxonomy" id="630221"/>
    <lineage>
        <taxon>Eukaryota</taxon>
        <taxon>Metazoa</taxon>
        <taxon>Chordata</taxon>
        <taxon>Craniata</taxon>
        <taxon>Vertebrata</taxon>
        <taxon>Euteleostomi</taxon>
        <taxon>Actinopterygii</taxon>
        <taxon>Neopterygii</taxon>
        <taxon>Teleostei</taxon>
        <taxon>Ostariophysi</taxon>
        <taxon>Cypriniformes</taxon>
        <taxon>Cyprinidae</taxon>
        <taxon>Cyprininae</taxon>
        <taxon>Cyprinus</taxon>
    </lineage>
</organism>